<dbReference type="Proteomes" id="UP000067689">
    <property type="component" value="Chromosome"/>
</dbReference>
<dbReference type="PANTHER" id="PTHR34129:SF1">
    <property type="entry name" value="DUF952 DOMAIN-CONTAINING PROTEIN"/>
    <property type="match status" value="1"/>
</dbReference>
<dbReference type="SUPFAM" id="SSF56399">
    <property type="entry name" value="ADP-ribosylation"/>
    <property type="match status" value="1"/>
</dbReference>
<dbReference type="InterPro" id="IPR009297">
    <property type="entry name" value="DUF952"/>
</dbReference>
<sequence>MLHLVPAPDWAADPDRPYAPASLATEGFVHCSPDEATTLAVATAFYADAPRPLLVLRLDVTRLQAEVVHEAASPVPPPGVSDDVLFPHVFGPLDRDAVTSVGEVGWEGRVAVRIWEEDPRITSETTVRGSERQGA</sequence>
<dbReference type="STRING" id="2041.AERYTH_06575"/>
<dbReference type="Pfam" id="PF06108">
    <property type="entry name" value="DUF952"/>
    <property type="match status" value="1"/>
</dbReference>
<evidence type="ECO:0008006" key="3">
    <source>
        <dbReference type="Google" id="ProtNLM"/>
    </source>
</evidence>
<proteinExistence type="predicted"/>
<reference evidence="1 2" key="1">
    <citation type="journal article" date="1991" name="Int. J. Syst. Bacteriol.">
        <title>Description of the erythromycin-producing bacterium Arthrobacter sp. strain NRRL B-3381 as Aeromicrobium erythreum gen. nov., sp. nov.</title>
        <authorList>
            <person name="Miller E.S."/>
            <person name="Woese C.R."/>
            <person name="Brenner S."/>
        </authorList>
    </citation>
    <scope>NUCLEOTIDE SEQUENCE [LARGE SCALE GENOMIC DNA]</scope>
    <source>
        <strain evidence="1 2">AR18</strain>
    </source>
</reference>
<protein>
    <recommendedName>
        <fullName evidence="3">Glutathione S-transferase</fullName>
    </recommendedName>
</protein>
<dbReference type="KEGG" id="aer:AERYTH_06575"/>
<evidence type="ECO:0000313" key="1">
    <source>
        <dbReference type="EMBL" id="ALX04376.1"/>
    </source>
</evidence>
<dbReference type="PANTHER" id="PTHR34129">
    <property type="entry name" value="BLR1139 PROTEIN"/>
    <property type="match status" value="1"/>
</dbReference>
<accession>A0A0U3T0W8</accession>
<name>A0A0U3T0W8_9ACTN</name>
<organism evidence="1 2">
    <name type="scientific">Aeromicrobium erythreum</name>
    <dbReference type="NCBI Taxonomy" id="2041"/>
    <lineage>
        <taxon>Bacteria</taxon>
        <taxon>Bacillati</taxon>
        <taxon>Actinomycetota</taxon>
        <taxon>Actinomycetes</taxon>
        <taxon>Propionibacteriales</taxon>
        <taxon>Nocardioidaceae</taxon>
        <taxon>Aeromicrobium</taxon>
    </lineage>
</organism>
<dbReference type="PATRIC" id="fig|2041.4.peg.1379"/>
<keyword evidence="2" id="KW-1185">Reference proteome</keyword>
<dbReference type="EMBL" id="CP011502">
    <property type="protein sequence ID" value="ALX04376.1"/>
    <property type="molecule type" value="Genomic_DNA"/>
</dbReference>
<gene>
    <name evidence="1" type="ORF">AERYTH_06575</name>
</gene>
<evidence type="ECO:0000313" key="2">
    <source>
        <dbReference type="Proteomes" id="UP000067689"/>
    </source>
</evidence>
<dbReference type="AlphaFoldDB" id="A0A0U3T0W8"/>
<dbReference type="Gene3D" id="3.20.170.20">
    <property type="entry name" value="Protein of unknown function DUF952"/>
    <property type="match status" value="1"/>
</dbReference>